<sequence length="155" mass="17415">MANAKRFITYLFLFIIPYGLAILLIGTAYNALVIHWSSRWRLLVGAVVGMIFMNLLKIIIQKPLKLLASQNESSVMSHLMHFFFVDSSKILLTLNLLLDMILAIVGIYASRLLFTPQFITGTALGWLIVSLFVSAMIGAYFAFDQLKLGEPVDEK</sequence>
<evidence type="ECO:0000313" key="2">
    <source>
        <dbReference type="EMBL" id="MFD1465990.1"/>
    </source>
</evidence>
<evidence type="ECO:0000313" key="3">
    <source>
        <dbReference type="Proteomes" id="UP001597244"/>
    </source>
</evidence>
<evidence type="ECO:0008006" key="4">
    <source>
        <dbReference type="Google" id="ProtNLM"/>
    </source>
</evidence>
<dbReference type="Proteomes" id="UP001597244">
    <property type="component" value="Unassembled WGS sequence"/>
</dbReference>
<keyword evidence="1" id="KW-0472">Membrane</keyword>
<comment type="caution">
    <text evidence="2">The sequence shown here is derived from an EMBL/GenBank/DDBJ whole genome shotgun (WGS) entry which is preliminary data.</text>
</comment>
<keyword evidence="1" id="KW-0812">Transmembrane</keyword>
<dbReference type="EMBL" id="JBHTOF010000092">
    <property type="protein sequence ID" value="MFD1465990.1"/>
    <property type="molecule type" value="Genomic_DNA"/>
</dbReference>
<reference evidence="3" key="1">
    <citation type="journal article" date="2019" name="Int. J. Syst. Evol. Microbiol.">
        <title>The Global Catalogue of Microorganisms (GCM) 10K type strain sequencing project: providing services to taxonomists for standard genome sequencing and annotation.</title>
        <authorList>
            <consortium name="The Broad Institute Genomics Platform"/>
            <consortium name="The Broad Institute Genome Sequencing Center for Infectious Disease"/>
            <person name="Wu L."/>
            <person name="Ma J."/>
        </authorList>
    </citation>
    <scope>NUCLEOTIDE SEQUENCE [LARGE SCALE GENOMIC DNA]</scope>
    <source>
        <strain evidence="3">CCM 8951</strain>
    </source>
</reference>
<protein>
    <recommendedName>
        <fullName evidence="4">Integral membrane protein</fullName>
    </recommendedName>
</protein>
<organism evidence="2 3">
    <name type="scientific">Lapidilactobacillus mulanensis</name>
    <dbReference type="NCBI Taxonomy" id="2485999"/>
    <lineage>
        <taxon>Bacteria</taxon>
        <taxon>Bacillati</taxon>
        <taxon>Bacillota</taxon>
        <taxon>Bacilli</taxon>
        <taxon>Lactobacillales</taxon>
        <taxon>Lactobacillaceae</taxon>
        <taxon>Lapidilactobacillus</taxon>
    </lineage>
</organism>
<feature type="transmembrane region" description="Helical" evidence="1">
    <location>
        <begin position="123"/>
        <end position="143"/>
    </location>
</feature>
<accession>A0ABW4DRX8</accession>
<evidence type="ECO:0000256" key="1">
    <source>
        <dbReference type="SAM" id="Phobius"/>
    </source>
</evidence>
<proteinExistence type="predicted"/>
<keyword evidence="1" id="KW-1133">Transmembrane helix</keyword>
<name>A0ABW4DRX8_9LACO</name>
<feature type="transmembrane region" description="Helical" evidence="1">
    <location>
        <begin position="7"/>
        <end position="28"/>
    </location>
</feature>
<gene>
    <name evidence="2" type="ORF">ACFQ4L_07935</name>
</gene>
<feature type="transmembrane region" description="Helical" evidence="1">
    <location>
        <begin position="40"/>
        <end position="60"/>
    </location>
</feature>
<dbReference type="RefSeq" id="WP_125578349.1">
    <property type="nucleotide sequence ID" value="NZ_JBHTOF010000092.1"/>
</dbReference>
<keyword evidence="3" id="KW-1185">Reference proteome</keyword>
<feature type="transmembrane region" description="Helical" evidence="1">
    <location>
        <begin position="90"/>
        <end position="111"/>
    </location>
</feature>